<dbReference type="Proteomes" id="UP000095230">
    <property type="component" value="Unassembled WGS sequence"/>
</dbReference>
<evidence type="ECO:0000313" key="1">
    <source>
        <dbReference type="EMBL" id="OEG75270.1"/>
    </source>
</evidence>
<dbReference type="RefSeq" id="WP_069670238.1">
    <property type="nucleotide sequence ID" value="NZ_MCBT01000009.1"/>
</dbReference>
<gene>
    <name evidence="1" type="ORF">BEL05_08640</name>
</gene>
<sequence length="97" mass="10969">MKLHITLFILATLGCSFGSYFFGYKVGAEDGAKYTVQTFASDSISQMNKHTLILEAFKQDRLDLAREGVELLVKNDNEHKKNIESIVAKESFDFCKL</sequence>
<proteinExistence type="predicted"/>
<reference evidence="1 2" key="1">
    <citation type="submission" date="2016-07" db="EMBL/GenBank/DDBJ databases">
        <title>Whole-genome of two Shewanella species isolated from a digestive organ of sea cucumber Apostichopus japonicus Selenka 1867.</title>
        <authorList>
            <person name="Hong H.-H."/>
            <person name="Choi H."/>
            <person name="Cheon S."/>
            <person name="Oh J.-S."/>
            <person name="Lee H.-G."/>
            <person name="Park C."/>
        </authorList>
    </citation>
    <scope>NUCLEOTIDE SEQUENCE [LARGE SCALE GENOMIC DNA]</scope>
    <source>
        <strain evidence="1 2">CSB03KR</strain>
    </source>
</reference>
<protein>
    <submittedName>
        <fullName evidence="1">Uncharacterized protein</fullName>
    </submittedName>
</protein>
<dbReference type="AlphaFoldDB" id="A0A1E5IXI6"/>
<accession>A0A1E5IXI6</accession>
<evidence type="ECO:0000313" key="2">
    <source>
        <dbReference type="Proteomes" id="UP000095230"/>
    </source>
</evidence>
<name>A0A1E5IXI6_SHECO</name>
<dbReference type="EMBL" id="MCBT01000009">
    <property type="protein sequence ID" value="OEG75270.1"/>
    <property type="molecule type" value="Genomic_DNA"/>
</dbReference>
<dbReference type="PROSITE" id="PS51257">
    <property type="entry name" value="PROKAR_LIPOPROTEIN"/>
    <property type="match status" value="1"/>
</dbReference>
<comment type="caution">
    <text evidence="1">The sequence shown here is derived from an EMBL/GenBank/DDBJ whole genome shotgun (WGS) entry which is preliminary data.</text>
</comment>
<organism evidence="1 2">
    <name type="scientific">Shewanella colwelliana</name>
    <name type="common">Alteromonas colwelliana</name>
    <dbReference type="NCBI Taxonomy" id="23"/>
    <lineage>
        <taxon>Bacteria</taxon>
        <taxon>Pseudomonadati</taxon>
        <taxon>Pseudomonadota</taxon>
        <taxon>Gammaproteobacteria</taxon>
        <taxon>Alteromonadales</taxon>
        <taxon>Shewanellaceae</taxon>
        <taxon>Shewanella</taxon>
    </lineage>
</organism>